<feature type="compositionally biased region" description="Basic residues" evidence="1">
    <location>
        <begin position="402"/>
        <end position="412"/>
    </location>
</feature>
<evidence type="ECO:0000313" key="2">
    <source>
        <dbReference type="EMBL" id="EER41735.1"/>
    </source>
</evidence>
<evidence type="ECO:0000256" key="1">
    <source>
        <dbReference type="SAM" id="MobiDB-lite"/>
    </source>
</evidence>
<proteinExistence type="predicted"/>
<protein>
    <submittedName>
        <fullName evidence="2">Uncharacterized protein</fullName>
    </submittedName>
</protein>
<name>C6HDV1_AJECH</name>
<evidence type="ECO:0000313" key="3">
    <source>
        <dbReference type="Proteomes" id="UP000002624"/>
    </source>
</evidence>
<feature type="compositionally biased region" description="Basic and acidic residues" evidence="1">
    <location>
        <begin position="392"/>
        <end position="401"/>
    </location>
</feature>
<sequence length="412" mass="47415">MHAISGASMFQLALATLPPQQIQYPLRAARFMATTTTCKAFSVSQRTHRPSQQLITNSQTKPLLKTILAGATAAAMQVYYVHDPVLSAINYSAMTSSAEQCLREIYKGHVFRFKDDIFITSEKKPNIPAVQNMTLEYSCADESFLYAAAAGQNISSAIKVAYMNIIKKRGLEKKFEEICENRDMKAKKYLNALTHAWSNLLEVFDQVHRRLVRKIEQRNPTKWEQDLACLRSFMIGAMEDALEKIWEIPEHTADILYSTRSNSLSDCDKRMDTISWSFCMTKSLCDLPSLADLLLAVKDQFRQDLVKLTTHDTESQRSRDLETWESDLIPPTNDVAMHWYSAEAEKVKQSNRIHYVGEERLEDGRCVRSLLMLPDNVKLRLQYQKKKQLRAQQKEQQDKRLRTLRSYRSKAP</sequence>
<dbReference type="AlphaFoldDB" id="C6HDV1"/>
<organism evidence="2 3">
    <name type="scientific">Ajellomyces capsulatus (strain H143)</name>
    <name type="common">Darling's disease fungus</name>
    <name type="synonym">Histoplasma capsulatum</name>
    <dbReference type="NCBI Taxonomy" id="544712"/>
    <lineage>
        <taxon>Eukaryota</taxon>
        <taxon>Fungi</taxon>
        <taxon>Dikarya</taxon>
        <taxon>Ascomycota</taxon>
        <taxon>Pezizomycotina</taxon>
        <taxon>Eurotiomycetes</taxon>
        <taxon>Eurotiomycetidae</taxon>
        <taxon>Onygenales</taxon>
        <taxon>Ajellomycetaceae</taxon>
        <taxon>Histoplasma</taxon>
    </lineage>
</organism>
<dbReference type="HOGENOM" id="CLU_667237_0_0_1"/>
<reference evidence="3" key="1">
    <citation type="submission" date="2009-05" db="EMBL/GenBank/DDBJ databases">
        <title>The genome sequence of Ajellomyces capsulatus strain H143.</title>
        <authorList>
            <person name="Champion M."/>
            <person name="Cuomo C.A."/>
            <person name="Ma L.-J."/>
            <person name="Henn M.R."/>
            <person name="Sil A."/>
            <person name="Goldman B."/>
            <person name="Young S.K."/>
            <person name="Kodira C.D."/>
            <person name="Zeng Q."/>
            <person name="Koehrsen M."/>
            <person name="Alvarado L."/>
            <person name="Berlin A.M."/>
            <person name="Borenstein D."/>
            <person name="Chen Z."/>
            <person name="Engels R."/>
            <person name="Freedman E."/>
            <person name="Gellesch M."/>
            <person name="Goldberg J."/>
            <person name="Griggs A."/>
            <person name="Gujja S."/>
            <person name="Heiman D.I."/>
            <person name="Hepburn T.A."/>
            <person name="Howarth C."/>
            <person name="Jen D."/>
            <person name="Larson L."/>
            <person name="Lewis B."/>
            <person name="Mehta T."/>
            <person name="Park D."/>
            <person name="Pearson M."/>
            <person name="Roberts A."/>
            <person name="Saif S."/>
            <person name="Shea T.D."/>
            <person name="Shenoy N."/>
            <person name="Sisk P."/>
            <person name="Stolte C."/>
            <person name="Sykes S."/>
            <person name="Walk T."/>
            <person name="White J."/>
            <person name="Yandava C."/>
            <person name="Klein B."/>
            <person name="McEwen J.G."/>
            <person name="Puccia R."/>
            <person name="Goldman G.H."/>
            <person name="Felipe M.S."/>
            <person name="Nino-Vega G."/>
            <person name="San-Blas G."/>
            <person name="Taylor J.W."/>
            <person name="Mendoza L."/>
            <person name="Galagan J.E."/>
            <person name="Nusbaum C."/>
            <person name="Birren B.W."/>
        </authorList>
    </citation>
    <scope>NUCLEOTIDE SEQUENCE [LARGE SCALE GENOMIC DNA]</scope>
    <source>
        <strain evidence="3">H143</strain>
    </source>
</reference>
<dbReference type="Proteomes" id="UP000002624">
    <property type="component" value="Unassembled WGS sequence"/>
</dbReference>
<dbReference type="EMBL" id="GG692423">
    <property type="protein sequence ID" value="EER41735.1"/>
    <property type="molecule type" value="Genomic_DNA"/>
</dbReference>
<gene>
    <name evidence="2" type="ORF">HCDG_04382</name>
</gene>
<dbReference type="STRING" id="544712.C6HDV1"/>
<dbReference type="VEuPathDB" id="FungiDB:HCDG_04382"/>
<accession>C6HDV1</accession>
<feature type="region of interest" description="Disordered" evidence="1">
    <location>
        <begin position="389"/>
        <end position="412"/>
    </location>
</feature>